<dbReference type="GO" id="GO:0036503">
    <property type="term" value="P:ERAD pathway"/>
    <property type="evidence" value="ECO:0007669"/>
    <property type="project" value="TreeGrafter"/>
</dbReference>
<keyword evidence="1" id="KW-0677">Repeat</keyword>
<sequence>MVVDKTSKYTLYPNSRLQAFPVAIRFVRQIFFLTALAEDSVEVDWESRLDTRIHNDLVVRHSIREYMKSVDPNAVLLILNAALDGLRDHPDIGAEDCIACLGDILSFAPSGIITSSLSSRTHELLSLRGSNNRRVRQLVSKTFGILAPWSDQATLDVSQLRELLSSTNDPPASLSAQYECSLTCLASYLSRATYYDRLPGSEAPDNIRFAVQCSLSGLMGSNVDVQNAAMDSLGQLWTADIGWPSQGGDFNTILDRLTSLAMKGNEKSIHTLGRLAIPRAYDSFSSGETPAGNVLEKLFGLSDIKRTEVHFAVGEAIAAAISRWDSDSVRLSVDIQPAGKGEDAVKSLHKKPGQISSTLDKLVKDCKATKPSLIKASGIWLFCIIQYCSGLPEIQSRLRDCQVAFMRLLTARDELVQETASRGLALVYEKGDESLKGDLVKDLVGSFTGTKTQLKVDEETELFDAGALPTGEGKSVTSYKDIINLANEVGDQSLIYKFMALATNAATWTARSAFGRFGLSTILSDAELDPKIYPKLYRYRFDPNPNVRRSMEDIWKSVVKDQTIAIAVHFDAIMADLLKSILDGREWRVREASCAAIADLIYGQPYPKYEKYYVDIWRVALRVLDDQKSTVRAAALKLCMGLSKTLVSQLQEHNSSSSAQAMITQVLPFLLSDKGIESSVEEVKFLAIGTVLDVVKNGGEALKAFIPTITTHCLGLLSTVEPAQINYYYQRISEEDREGLDKLRSTAVAQSPLFDCIINCLRFIDEDVMAQLAPQLVTTMKSALGMQTKIGCSEVLSTLALRHSTFLAPYSATFVKSLHTQILDRNNEVSKGYAKSAAYLLRSASPETQDHYTARLVDLYFAAEDEPRRQKVADALLAIAKASPDAFSALETRLLPFAYFAKQDTDDYVSEVSGAAWNEHAGGDHTVKRYVEEISGLISKGLDTSKWALQHGAAFTIASMITALSNAAGKGGQFGESTIRQIWPVLDRALALKTFKGKERLVTAYPLFILHSKKFWEGDPAISAQTKKIAIREAKRNNDQYRPHAFEALADYAAAREDLDMYAEAMALVLEHLSPDGEAHKLTDLERKTAEAALKVAMTAYNRPKMQSAPASVLGDVADTVEGAKRSVPIAKDALFAHARDLLDQAASSGVVITTDESLLARRWCNILLQDEAGVVLESQRAARAKALVAFVTAWRQGVFGVADGQRSWEEEMKQKLAQMKTAERSLDVQRLLGQVSQKLRD</sequence>
<dbReference type="GO" id="GO:0005737">
    <property type="term" value="C:cytoplasm"/>
    <property type="evidence" value="ECO:0007669"/>
    <property type="project" value="TreeGrafter"/>
</dbReference>
<keyword evidence="3" id="KW-0647">Proteasome</keyword>
<dbReference type="OrthoDB" id="16066at2759"/>
<name>A0A1S8AAA0_ROSNE</name>
<dbReference type="PANTHER" id="PTHR23346">
    <property type="entry name" value="TRANSLATIONAL ACTIVATOR GCN1-RELATED"/>
    <property type="match status" value="1"/>
</dbReference>
<dbReference type="Pfam" id="PF23731">
    <property type="entry name" value="ARM_ECM29_C"/>
    <property type="match status" value="1"/>
</dbReference>
<evidence type="ECO:0000259" key="2">
    <source>
        <dbReference type="Pfam" id="PF24492"/>
    </source>
</evidence>
<dbReference type="GO" id="GO:0000502">
    <property type="term" value="C:proteasome complex"/>
    <property type="evidence" value="ECO:0007669"/>
    <property type="project" value="UniProtKB-KW"/>
</dbReference>
<dbReference type="SUPFAM" id="SSF48371">
    <property type="entry name" value="ARM repeat"/>
    <property type="match status" value="2"/>
</dbReference>
<dbReference type="GO" id="GO:0005634">
    <property type="term" value="C:nucleus"/>
    <property type="evidence" value="ECO:0007669"/>
    <property type="project" value="TreeGrafter"/>
</dbReference>
<dbReference type="OMA" id="TSSEWAN"/>
<dbReference type="InterPro" id="IPR055443">
    <property type="entry name" value="HEAT_ECM29"/>
</dbReference>
<dbReference type="STRING" id="77044.A0A1S8AAA0"/>
<dbReference type="Proteomes" id="UP000054516">
    <property type="component" value="Unassembled WGS sequence"/>
</dbReference>
<organism evidence="3">
    <name type="scientific">Rosellinia necatrix</name>
    <name type="common">White root-rot fungus</name>
    <dbReference type="NCBI Taxonomy" id="77044"/>
    <lineage>
        <taxon>Eukaryota</taxon>
        <taxon>Fungi</taxon>
        <taxon>Dikarya</taxon>
        <taxon>Ascomycota</taxon>
        <taxon>Pezizomycotina</taxon>
        <taxon>Sordariomycetes</taxon>
        <taxon>Xylariomycetidae</taxon>
        <taxon>Xylariales</taxon>
        <taxon>Xylariaceae</taxon>
        <taxon>Rosellinia</taxon>
    </lineage>
</organism>
<evidence type="ECO:0000256" key="1">
    <source>
        <dbReference type="ARBA" id="ARBA00022737"/>
    </source>
</evidence>
<dbReference type="GO" id="GO:0060090">
    <property type="term" value="F:molecular adaptor activity"/>
    <property type="evidence" value="ECO:0007669"/>
    <property type="project" value="TreeGrafter"/>
</dbReference>
<protein>
    <submittedName>
        <fullName evidence="3">Putative proteasome component protein</fullName>
    </submittedName>
</protein>
<evidence type="ECO:0000313" key="3">
    <source>
        <dbReference type="EMBL" id="GAW26997.1"/>
    </source>
</evidence>
<dbReference type="Pfam" id="PF24492">
    <property type="entry name" value="HEAT_ECM29"/>
    <property type="match status" value="1"/>
</dbReference>
<dbReference type="InterPro" id="IPR016024">
    <property type="entry name" value="ARM-type_fold"/>
</dbReference>
<dbReference type="EMBL" id="DF977506">
    <property type="protein sequence ID" value="GAW26997.1"/>
    <property type="molecule type" value="Genomic_DNA"/>
</dbReference>
<dbReference type="AlphaFoldDB" id="A0A1S8AAA0"/>
<dbReference type="PANTHER" id="PTHR23346:SF19">
    <property type="entry name" value="PROTEASOME ADAPTER AND SCAFFOLD PROTEIN ECM29"/>
    <property type="match status" value="1"/>
</dbReference>
<gene>
    <name evidence="3" type="ORF">SAMD00023353_6100410</name>
</gene>
<proteinExistence type="predicted"/>
<feature type="domain" description="Proteasome adapter and scaffold protein ECM29 HEAT-repeat" evidence="2">
    <location>
        <begin position="702"/>
        <end position="861"/>
    </location>
</feature>
<dbReference type="Gene3D" id="1.25.10.10">
    <property type="entry name" value="Leucine-rich Repeat Variant"/>
    <property type="match status" value="2"/>
</dbReference>
<reference evidence="3" key="1">
    <citation type="submission" date="2016-03" db="EMBL/GenBank/DDBJ databases">
        <title>Draft genome sequence of Rosellinia necatrix.</title>
        <authorList>
            <person name="Kanematsu S."/>
        </authorList>
    </citation>
    <scope>NUCLEOTIDE SEQUENCE [LARGE SCALE GENOMIC DNA]</scope>
    <source>
        <strain evidence="3">W97</strain>
    </source>
</reference>
<accession>A0A1S8AAA0</accession>
<evidence type="ECO:0000313" key="4">
    <source>
        <dbReference type="Proteomes" id="UP000054516"/>
    </source>
</evidence>
<dbReference type="InterPro" id="IPR011989">
    <property type="entry name" value="ARM-like"/>
</dbReference>
<keyword evidence="4" id="KW-1185">Reference proteome</keyword>